<comment type="caution">
    <text evidence="6">The sequence shown here is derived from an EMBL/GenBank/DDBJ whole genome shotgun (WGS) entry which is preliminary data.</text>
</comment>
<dbReference type="Proteomes" id="UP000248916">
    <property type="component" value="Unassembled WGS sequence"/>
</dbReference>
<dbReference type="Pfam" id="PF01520">
    <property type="entry name" value="Amidase_3"/>
    <property type="match status" value="1"/>
</dbReference>
<organism evidence="6 7">
    <name type="scientific">Palleronia aestuarii</name>
    <dbReference type="NCBI Taxonomy" id="568105"/>
    <lineage>
        <taxon>Bacteria</taxon>
        <taxon>Pseudomonadati</taxon>
        <taxon>Pseudomonadota</taxon>
        <taxon>Alphaproteobacteria</taxon>
        <taxon>Rhodobacterales</taxon>
        <taxon>Roseobacteraceae</taxon>
        <taxon>Palleronia</taxon>
    </lineage>
</organism>
<reference evidence="6 7" key="1">
    <citation type="submission" date="2018-06" db="EMBL/GenBank/DDBJ databases">
        <title>Genomic Encyclopedia of Archaeal and Bacterial Type Strains, Phase II (KMG-II): from individual species to whole genera.</title>
        <authorList>
            <person name="Goeker M."/>
        </authorList>
    </citation>
    <scope>NUCLEOTIDE SEQUENCE [LARGE SCALE GENOMIC DNA]</scope>
    <source>
        <strain evidence="6 7">DSM 22009</strain>
    </source>
</reference>
<dbReference type="PANTHER" id="PTHR30404">
    <property type="entry name" value="N-ACETYLMURAMOYL-L-ALANINE AMIDASE"/>
    <property type="match status" value="1"/>
</dbReference>
<dbReference type="InterPro" id="IPR050695">
    <property type="entry name" value="N-acetylmuramoyl_amidase_3"/>
</dbReference>
<dbReference type="InterPro" id="IPR021731">
    <property type="entry name" value="AMIN_dom"/>
</dbReference>
<feature type="signal peptide" evidence="4">
    <location>
        <begin position="1"/>
        <end position="20"/>
    </location>
</feature>
<evidence type="ECO:0000313" key="7">
    <source>
        <dbReference type="Proteomes" id="UP000248916"/>
    </source>
</evidence>
<dbReference type="EMBL" id="QKZL01000003">
    <property type="protein sequence ID" value="PZX18543.1"/>
    <property type="molecule type" value="Genomic_DNA"/>
</dbReference>
<dbReference type="SMART" id="SM00646">
    <property type="entry name" value="Ami_3"/>
    <property type="match status" value="1"/>
</dbReference>
<gene>
    <name evidence="6" type="ORF">LX81_01177</name>
</gene>
<keyword evidence="7" id="KW-1185">Reference proteome</keyword>
<dbReference type="Pfam" id="PF11741">
    <property type="entry name" value="AMIN"/>
    <property type="match status" value="1"/>
</dbReference>
<dbReference type="InterPro" id="IPR002508">
    <property type="entry name" value="MurNAc-LAA_cat"/>
</dbReference>
<accession>A0A2W7NGD0</accession>
<dbReference type="GO" id="GO:0008745">
    <property type="term" value="F:N-acetylmuramoyl-L-alanine amidase activity"/>
    <property type="evidence" value="ECO:0007669"/>
    <property type="project" value="UniProtKB-EC"/>
</dbReference>
<dbReference type="RefSeq" id="WP_170133853.1">
    <property type="nucleotide sequence ID" value="NZ_QKZL01000003.1"/>
</dbReference>
<dbReference type="Gene3D" id="3.40.630.40">
    <property type="entry name" value="Zn-dependent exopeptidases"/>
    <property type="match status" value="1"/>
</dbReference>
<dbReference type="SUPFAM" id="SSF53187">
    <property type="entry name" value="Zn-dependent exopeptidases"/>
    <property type="match status" value="1"/>
</dbReference>
<evidence type="ECO:0000256" key="2">
    <source>
        <dbReference type="ARBA" id="ARBA00011901"/>
    </source>
</evidence>
<keyword evidence="3" id="KW-0378">Hydrolase</keyword>
<dbReference type="GO" id="GO:0030288">
    <property type="term" value="C:outer membrane-bounded periplasmic space"/>
    <property type="evidence" value="ECO:0007669"/>
    <property type="project" value="TreeGrafter"/>
</dbReference>
<evidence type="ECO:0000259" key="5">
    <source>
        <dbReference type="SMART" id="SM00646"/>
    </source>
</evidence>
<dbReference type="PANTHER" id="PTHR30404:SF0">
    <property type="entry name" value="N-ACETYLMURAMOYL-L-ALANINE AMIDASE AMIC"/>
    <property type="match status" value="1"/>
</dbReference>
<protein>
    <recommendedName>
        <fullName evidence="2">N-acetylmuramoyl-L-alanine amidase</fullName>
        <ecNumber evidence="2">3.5.1.28</ecNumber>
    </recommendedName>
</protein>
<dbReference type="EC" id="3.5.1.28" evidence="2"/>
<proteinExistence type="predicted"/>
<dbReference type="GO" id="GO:0009253">
    <property type="term" value="P:peptidoglycan catabolic process"/>
    <property type="evidence" value="ECO:0007669"/>
    <property type="project" value="InterPro"/>
</dbReference>
<keyword evidence="4" id="KW-0732">Signal</keyword>
<evidence type="ECO:0000256" key="1">
    <source>
        <dbReference type="ARBA" id="ARBA00001561"/>
    </source>
</evidence>
<comment type="catalytic activity">
    <reaction evidence="1">
        <text>Hydrolyzes the link between N-acetylmuramoyl residues and L-amino acid residues in certain cell-wall glycopeptides.</text>
        <dbReference type="EC" id="3.5.1.28"/>
    </reaction>
</comment>
<evidence type="ECO:0000256" key="4">
    <source>
        <dbReference type="SAM" id="SignalP"/>
    </source>
</evidence>
<evidence type="ECO:0000256" key="3">
    <source>
        <dbReference type="ARBA" id="ARBA00022801"/>
    </source>
</evidence>
<feature type="chain" id="PRO_5015882036" description="N-acetylmuramoyl-L-alanine amidase" evidence="4">
    <location>
        <begin position="21"/>
        <end position="394"/>
    </location>
</feature>
<feature type="domain" description="MurNAc-LAA" evidence="5">
    <location>
        <begin position="232"/>
        <end position="379"/>
    </location>
</feature>
<dbReference type="Gene3D" id="2.60.40.3500">
    <property type="match status" value="1"/>
</dbReference>
<name>A0A2W7NGD0_9RHOB</name>
<sequence>MKRGLLAIGPWLICLSTLSAAIAEDQPDESTAWIDTEISRIADFGSDLHIELALSQAVPWQAFTLDAPRRLVLDFAEIDFAGSGLEDIVMSDVVADMRMGPVRPGWSRLVFGLSAPFQIETAGMSMKATDAAAVLKIQLAPTDEETFAELSGQLESEVFAVPETDAAASPTGTEAIVQPLRIVLDPGAPEAGSGEDRTLAFAMRLADRLRDAGMEVILTRQDAQHAGINTRAAVARAASADVLLSLRTGMEGGADAPLGAAAIYLPSPFDPEEAAVLDWTSPGAAHAADASMIRQGPLGSEETLARSQRLADALSLCLAAATGDLAGRPVTRDVNALNLPGIPSVTVDLGFLSDGVEEAELSDPLWREEAVEGIHEALVAWAREDDGVPGTLAD</sequence>
<dbReference type="AlphaFoldDB" id="A0A2W7NGD0"/>
<evidence type="ECO:0000313" key="6">
    <source>
        <dbReference type="EMBL" id="PZX18543.1"/>
    </source>
</evidence>